<dbReference type="Proteomes" id="UP000028681">
    <property type="component" value="Chromosome"/>
</dbReference>
<accession>A0A076LRC9</accession>
<evidence type="ECO:0000313" key="1">
    <source>
        <dbReference type="EMBL" id="AIJ08164.1"/>
    </source>
</evidence>
<sequence>MIESGFSHRAVALARNVPTLQIARMAHNYLTLTLCQAALMELGAP</sequence>
<dbReference type="HOGENOM" id="CLU_3199175_0_0_6"/>
<dbReference type="AlphaFoldDB" id="A0A076LRC9"/>
<protein>
    <submittedName>
        <fullName evidence="1">Uncharacterized protein</fullName>
    </submittedName>
</protein>
<evidence type="ECO:0000313" key="2">
    <source>
        <dbReference type="Proteomes" id="UP000028681"/>
    </source>
</evidence>
<organism evidence="1 2">
    <name type="scientific">Edwardsiella anguillarum ET080813</name>
    <dbReference type="NCBI Taxonomy" id="667120"/>
    <lineage>
        <taxon>Bacteria</taxon>
        <taxon>Pseudomonadati</taxon>
        <taxon>Pseudomonadota</taxon>
        <taxon>Gammaproteobacteria</taxon>
        <taxon>Enterobacterales</taxon>
        <taxon>Hafniaceae</taxon>
        <taxon>Edwardsiella</taxon>
    </lineage>
</organism>
<gene>
    <name evidence="1" type="ORF">ETEE_1715</name>
</gene>
<dbReference type="KEGG" id="ete:ETEE_1715"/>
<proteinExistence type="predicted"/>
<dbReference type="EMBL" id="CP006664">
    <property type="protein sequence ID" value="AIJ08164.1"/>
    <property type="molecule type" value="Genomic_DNA"/>
</dbReference>
<reference evidence="1 2" key="1">
    <citation type="journal article" date="2012" name="PLoS ONE">
        <title>Edwardsiella comparative phylogenomics reveal the new intra/inter-species taxonomic relationships, virulence evolution and niche adaptation mechanisms.</title>
        <authorList>
            <person name="Yang M."/>
            <person name="Lv Y."/>
            <person name="Xiao J."/>
            <person name="Wu H."/>
            <person name="Zheng H."/>
            <person name="Liu Q."/>
            <person name="Zhang Y."/>
            <person name="Wang Q."/>
        </authorList>
    </citation>
    <scope>NUCLEOTIDE SEQUENCE [LARGE SCALE GENOMIC DNA]</scope>
    <source>
        <strain evidence="2">080813</strain>
    </source>
</reference>
<name>A0A076LRC9_9GAMM</name>